<dbReference type="SUPFAM" id="SSF64182">
    <property type="entry name" value="DHH phosphoesterases"/>
    <property type="match status" value="1"/>
</dbReference>
<protein>
    <submittedName>
        <fullName evidence="2">Bifunctional oligoribonuclease and PAP phosphatase NrnA</fullName>
    </submittedName>
</protein>
<organism evidence="2 3">
    <name type="scientific">Amedibacterium intestinale</name>
    <dbReference type="NCBI Taxonomy" id="2583452"/>
    <lineage>
        <taxon>Bacteria</taxon>
        <taxon>Bacillati</taxon>
        <taxon>Bacillota</taxon>
        <taxon>Erysipelotrichia</taxon>
        <taxon>Erysipelotrichales</taxon>
        <taxon>Erysipelotrichaceae</taxon>
        <taxon>Amedibacterium</taxon>
    </lineage>
</organism>
<feature type="domain" description="DDH" evidence="1">
    <location>
        <begin position="15"/>
        <end position="151"/>
    </location>
</feature>
<dbReference type="PANTHER" id="PTHR47618:SF1">
    <property type="entry name" value="BIFUNCTIONAL OLIGORIBONUCLEASE AND PAP PHOSPHATASE NRNA"/>
    <property type="match status" value="1"/>
</dbReference>
<dbReference type="EMBL" id="AP019695">
    <property type="protein sequence ID" value="BBK21487.1"/>
    <property type="molecule type" value="Genomic_DNA"/>
</dbReference>
<accession>A0A6N4TFK7</accession>
<evidence type="ECO:0000313" key="3">
    <source>
        <dbReference type="Proteomes" id="UP000464754"/>
    </source>
</evidence>
<dbReference type="Gene3D" id="3.10.310.30">
    <property type="match status" value="1"/>
</dbReference>
<gene>
    <name evidence="2" type="primary">nrnA</name>
    <name evidence="2" type="ORF">Aargi30884_03900</name>
</gene>
<evidence type="ECO:0000259" key="1">
    <source>
        <dbReference type="Pfam" id="PF01368"/>
    </source>
</evidence>
<dbReference type="AlphaFoldDB" id="A0A6N4TFK7"/>
<dbReference type="InterPro" id="IPR001667">
    <property type="entry name" value="DDH_dom"/>
</dbReference>
<name>A0A6N4TFK7_9FIRM</name>
<dbReference type="InterPro" id="IPR051319">
    <property type="entry name" value="Oligoribo/pAp-PDE_c-di-AMP_PDE"/>
</dbReference>
<dbReference type="Proteomes" id="UP000464754">
    <property type="component" value="Chromosome"/>
</dbReference>
<reference evidence="3" key="1">
    <citation type="submission" date="2019-05" db="EMBL/GenBank/DDBJ databases">
        <title>Complete genome sequencing of Absiella argi strain JCM 30884.</title>
        <authorList>
            <person name="Sakamoto M."/>
            <person name="Murakami T."/>
            <person name="Mori H."/>
        </authorList>
    </citation>
    <scope>NUCLEOTIDE SEQUENCE [LARGE SCALE GENOMIC DNA]</scope>
    <source>
        <strain evidence="3">JCM 30884</strain>
    </source>
</reference>
<dbReference type="InterPro" id="IPR038763">
    <property type="entry name" value="DHH_sf"/>
</dbReference>
<evidence type="ECO:0000313" key="2">
    <source>
        <dbReference type="EMBL" id="BBK21487.1"/>
    </source>
</evidence>
<keyword evidence="3" id="KW-1185">Reference proteome</keyword>
<dbReference type="RefSeq" id="WP_118277247.1">
    <property type="nucleotide sequence ID" value="NZ_AP019695.1"/>
</dbReference>
<dbReference type="KEGG" id="aarg:Aargi30884_03900"/>
<dbReference type="PANTHER" id="PTHR47618">
    <property type="entry name" value="BIFUNCTIONAL OLIGORIBONUCLEASE AND PAP PHOSPHATASE NRNA"/>
    <property type="match status" value="1"/>
</dbReference>
<sequence length="321" mass="36301">MKNTMFELIEKYDVITIFRHVSPDSDALGSQFGLKQWIMDTYPNKQVFALGYENSKSKENVYPCSDQTDDETIKKSLAIVLDTANAKRVDDSRFQSATHILKVDHHILVDSFADTEIVDDLAGATCEILSGMFMENGYKLSAACAQYLYGGLIADTLRFSIPTIKPHTLTIASYLVGCGVDVAKANADNFSTSLKQYRFENFIRSNCTVIEDTFAYMIVRREDYERFGLTFEEAKEKVFVMGGVHEFLAWALFTEKEKDEFGQPRFNGSLRSQHTQITDIAMKYHGGGHRYACGVKDLTLEDIDSLVTSLLNRVKEETEVK</sequence>
<dbReference type="Gene3D" id="3.90.1640.10">
    <property type="entry name" value="inorganic pyrophosphatase (n-terminal core)"/>
    <property type="match status" value="1"/>
</dbReference>
<dbReference type="Pfam" id="PF01368">
    <property type="entry name" value="DHH"/>
    <property type="match status" value="1"/>
</dbReference>
<proteinExistence type="predicted"/>